<evidence type="ECO:0000313" key="1">
    <source>
        <dbReference type="EMBL" id="ANP90539.1"/>
    </source>
</evidence>
<dbReference type="AlphaFoldDB" id="A0A1B1CLJ7"/>
<reference evidence="2 3" key="1">
    <citation type="submission" date="2016-06" db="EMBL/GenBank/DDBJ databases">
        <title>Microsymbionts genomes from the relict species Vavilovia formosa.</title>
        <authorList>
            <person name="Chirak E."/>
            <person name="Kimeklis A."/>
            <person name="Andronov E."/>
        </authorList>
    </citation>
    <scope>NUCLEOTIDE SEQUENCE [LARGE SCALE GENOMIC DNA]</scope>
    <source>
        <strain evidence="2 3">Vaf10</strain>
        <plasmid evidence="3">Plasmid unnamed2</plasmid>
        <plasmid evidence="2">unnamed2</plasmid>
    </source>
</reference>
<gene>
    <name evidence="1" type="ORF">BA011_31950</name>
    <name evidence="2" type="ORF">BA011_32010</name>
</gene>
<dbReference type="Proteomes" id="UP000092691">
    <property type="component" value="Plasmid unnamed2"/>
</dbReference>
<evidence type="ECO:0000313" key="2">
    <source>
        <dbReference type="EMBL" id="ANP90549.1"/>
    </source>
</evidence>
<dbReference type="EMBL" id="CP016289">
    <property type="protein sequence ID" value="ANP90549.1"/>
    <property type="molecule type" value="Genomic_DNA"/>
</dbReference>
<proteinExistence type="predicted"/>
<evidence type="ECO:0000313" key="3">
    <source>
        <dbReference type="Proteomes" id="UP000092691"/>
    </source>
</evidence>
<accession>A0A1B1CLJ7</accession>
<keyword evidence="2" id="KW-0614">Plasmid</keyword>
<name>A0A1B1CLJ7_RHILE</name>
<sequence>MPSEFLRPASNGLMCDDDAAGRQHVLNHAQAERKAKVEPYRVRNDLSGKAVATIKRITSNF</sequence>
<organism evidence="2 3">
    <name type="scientific">Rhizobium leguminosarum</name>
    <dbReference type="NCBI Taxonomy" id="384"/>
    <lineage>
        <taxon>Bacteria</taxon>
        <taxon>Pseudomonadati</taxon>
        <taxon>Pseudomonadota</taxon>
        <taxon>Alphaproteobacteria</taxon>
        <taxon>Hyphomicrobiales</taxon>
        <taxon>Rhizobiaceae</taxon>
        <taxon>Rhizobium/Agrobacterium group</taxon>
        <taxon>Rhizobium</taxon>
    </lineage>
</organism>
<protein>
    <submittedName>
        <fullName evidence="2">Uncharacterized protein</fullName>
    </submittedName>
</protein>
<geneLocation type="plasmid" evidence="2 3">
    <name>unnamed2</name>
</geneLocation>
<dbReference type="EMBL" id="CP016289">
    <property type="protein sequence ID" value="ANP90539.1"/>
    <property type="molecule type" value="Genomic_DNA"/>
</dbReference>